<dbReference type="SUPFAM" id="SSF56281">
    <property type="entry name" value="Metallo-hydrolase/oxidoreductase"/>
    <property type="match status" value="1"/>
</dbReference>
<reference evidence="2" key="1">
    <citation type="journal article" date="2014" name="Int. J. Syst. Evol. Microbiol.">
        <title>Complete genome sequence of Corynebacterium casei LMG S-19264T (=DSM 44701T), isolated from a smear-ripened cheese.</title>
        <authorList>
            <consortium name="US DOE Joint Genome Institute (JGI-PGF)"/>
            <person name="Walter F."/>
            <person name="Albersmeier A."/>
            <person name="Kalinowski J."/>
            <person name="Ruckert C."/>
        </authorList>
    </citation>
    <scope>NUCLEOTIDE SEQUENCE</scope>
    <source>
        <strain evidence="2">CGMCC 1.15371</strain>
    </source>
</reference>
<evidence type="ECO:0000313" key="3">
    <source>
        <dbReference type="Proteomes" id="UP000628775"/>
    </source>
</evidence>
<evidence type="ECO:0000313" key="2">
    <source>
        <dbReference type="EMBL" id="GGE29258.1"/>
    </source>
</evidence>
<dbReference type="RefSeq" id="WP_188688443.1">
    <property type="nucleotide sequence ID" value="NZ_BMIR01000001.1"/>
</dbReference>
<protein>
    <submittedName>
        <fullName evidence="2">MBL fold metallo-hydrolase</fullName>
    </submittedName>
</protein>
<dbReference type="InterPro" id="IPR001279">
    <property type="entry name" value="Metallo-B-lactamas"/>
</dbReference>
<dbReference type="PANTHER" id="PTHR42951">
    <property type="entry name" value="METALLO-BETA-LACTAMASE DOMAIN-CONTAINING"/>
    <property type="match status" value="1"/>
</dbReference>
<organism evidence="2 3">
    <name type="scientific">Pullulanibacillus camelliae</name>
    <dbReference type="NCBI Taxonomy" id="1707096"/>
    <lineage>
        <taxon>Bacteria</taxon>
        <taxon>Bacillati</taxon>
        <taxon>Bacillota</taxon>
        <taxon>Bacilli</taxon>
        <taxon>Bacillales</taxon>
        <taxon>Sporolactobacillaceae</taxon>
        <taxon>Pullulanibacillus</taxon>
    </lineage>
</organism>
<dbReference type="SMART" id="SM00849">
    <property type="entry name" value="Lactamase_B"/>
    <property type="match status" value="1"/>
</dbReference>
<dbReference type="PANTHER" id="PTHR42951:SF17">
    <property type="entry name" value="METALLO-BETA-LACTAMASE DOMAIN-CONTAINING PROTEIN"/>
    <property type="match status" value="1"/>
</dbReference>
<gene>
    <name evidence="2" type="ORF">GCM10011391_04720</name>
</gene>
<dbReference type="Pfam" id="PF00753">
    <property type="entry name" value="Lactamase_B"/>
    <property type="match status" value="1"/>
</dbReference>
<dbReference type="Gene3D" id="3.60.15.10">
    <property type="entry name" value="Ribonuclease Z/Hydroxyacylglutathione hydrolase-like"/>
    <property type="match status" value="1"/>
</dbReference>
<keyword evidence="3" id="KW-1185">Reference proteome</keyword>
<sequence length="210" mass="23017">MEITKQVHLLEGTKGSYSYLVTGQEPVLVDTSMPGRAKRIIEALAHLGMQPTDIAHIVLTHQDVDHIGNAKGLKQISGARLWAPKEEVPYIHGAKKGQGIRRLINGLIKVDRPQVDRMLEEGQYIGELEVIPAPGHTEGHVCLRVGDVLLAGDLVTTRKGKLKSSPGFLTKDKHALAKSIRSVGQLKFDWICPAHGDPVQRGSLWETLLP</sequence>
<dbReference type="Proteomes" id="UP000628775">
    <property type="component" value="Unassembled WGS sequence"/>
</dbReference>
<accession>A0A8J2YER6</accession>
<proteinExistence type="predicted"/>
<dbReference type="EMBL" id="BMIR01000001">
    <property type="protein sequence ID" value="GGE29258.1"/>
    <property type="molecule type" value="Genomic_DNA"/>
</dbReference>
<evidence type="ECO:0000259" key="1">
    <source>
        <dbReference type="SMART" id="SM00849"/>
    </source>
</evidence>
<dbReference type="InterPro" id="IPR050855">
    <property type="entry name" value="NDM-1-like"/>
</dbReference>
<dbReference type="InterPro" id="IPR036866">
    <property type="entry name" value="RibonucZ/Hydroxyglut_hydro"/>
</dbReference>
<reference evidence="2" key="2">
    <citation type="submission" date="2020-09" db="EMBL/GenBank/DDBJ databases">
        <authorList>
            <person name="Sun Q."/>
            <person name="Zhou Y."/>
        </authorList>
    </citation>
    <scope>NUCLEOTIDE SEQUENCE</scope>
    <source>
        <strain evidence="2">CGMCC 1.15371</strain>
    </source>
</reference>
<dbReference type="CDD" id="cd07721">
    <property type="entry name" value="yflN-like_MBL-fold"/>
    <property type="match status" value="1"/>
</dbReference>
<dbReference type="AlphaFoldDB" id="A0A8J2YER6"/>
<comment type="caution">
    <text evidence="2">The sequence shown here is derived from an EMBL/GenBank/DDBJ whole genome shotgun (WGS) entry which is preliminary data.</text>
</comment>
<name>A0A8J2YER6_9BACL</name>
<feature type="domain" description="Metallo-beta-lactamase" evidence="1">
    <location>
        <begin position="15"/>
        <end position="195"/>
    </location>
</feature>